<dbReference type="Pfam" id="PF00078">
    <property type="entry name" value="RVT_1"/>
    <property type="match status" value="1"/>
</dbReference>
<keyword evidence="2" id="KW-1185">Reference proteome</keyword>
<gene>
    <name evidence="3" type="primary">LOC118763784</name>
</gene>
<proteinExistence type="predicted"/>
<reference evidence="3" key="1">
    <citation type="submission" date="2025-08" db="UniProtKB">
        <authorList>
            <consortium name="RefSeq"/>
        </authorList>
    </citation>
    <scope>IDENTIFICATION</scope>
</reference>
<protein>
    <submittedName>
        <fullName evidence="3">Secreted RxLR effector protein 78-like</fullName>
    </submittedName>
</protein>
<dbReference type="SUPFAM" id="SSF56672">
    <property type="entry name" value="DNA/RNA polymerases"/>
    <property type="match status" value="1"/>
</dbReference>
<evidence type="ECO:0000313" key="2">
    <source>
        <dbReference type="Proteomes" id="UP000515154"/>
    </source>
</evidence>
<dbReference type="AlphaFoldDB" id="A0A7E6EVN2"/>
<feature type="domain" description="Reverse transcriptase" evidence="1">
    <location>
        <begin position="1"/>
        <end position="150"/>
    </location>
</feature>
<dbReference type="InterPro" id="IPR043502">
    <property type="entry name" value="DNA/RNA_pol_sf"/>
</dbReference>
<sequence>MDQCKAFDRVDHQYLGAVLEAAGLGLDFRRWISAKYSGIKSTVQINGYLSEPFSIKRSVRQGCPLSPLLYVLALKPLLQKLEKLGGNSNEIGCAKSISAYADDITFIVSNEVQLTCVEDAIKGYEVVAGQKLTKASHLRAKSVLPRYVGK</sequence>
<dbReference type="PANTHER" id="PTHR19446">
    <property type="entry name" value="REVERSE TRANSCRIPTASES"/>
    <property type="match status" value="1"/>
</dbReference>
<accession>A0A7E6EVN2</accession>
<dbReference type="KEGG" id="osn:118763784"/>
<evidence type="ECO:0000313" key="3">
    <source>
        <dbReference type="RefSeq" id="XP_036359418.1"/>
    </source>
</evidence>
<dbReference type="Proteomes" id="UP000515154">
    <property type="component" value="Linkage group LG6"/>
</dbReference>
<organism evidence="2 3">
    <name type="scientific">Octopus sinensis</name>
    <name type="common">East Asian common octopus</name>
    <dbReference type="NCBI Taxonomy" id="2607531"/>
    <lineage>
        <taxon>Eukaryota</taxon>
        <taxon>Metazoa</taxon>
        <taxon>Spiralia</taxon>
        <taxon>Lophotrochozoa</taxon>
        <taxon>Mollusca</taxon>
        <taxon>Cephalopoda</taxon>
        <taxon>Coleoidea</taxon>
        <taxon>Octopodiformes</taxon>
        <taxon>Octopoda</taxon>
        <taxon>Incirrata</taxon>
        <taxon>Octopodidae</taxon>
        <taxon>Octopus</taxon>
    </lineage>
</organism>
<evidence type="ECO:0000259" key="1">
    <source>
        <dbReference type="PROSITE" id="PS50878"/>
    </source>
</evidence>
<dbReference type="InterPro" id="IPR000477">
    <property type="entry name" value="RT_dom"/>
</dbReference>
<dbReference type="PROSITE" id="PS50878">
    <property type="entry name" value="RT_POL"/>
    <property type="match status" value="1"/>
</dbReference>
<dbReference type="RefSeq" id="XP_036359418.1">
    <property type="nucleotide sequence ID" value="XM_036503525.1"/>
</dbReference>
<name>A0A7E6EVN2_9MOLL</name>